<reference evidence="2" key="1">
    <citation type="journal article" date="2021" name="IMA Fungus">
        <title>Genomic characterization of three marine fungi, including Emericellopsis atlantica sp. nov. with signatures of a generalist lifestyle and marine biomass degradation.</title>
        <authorList>
            <person name="Hagestad O.C."/>
            <person name="Hou L."/>
            <person name="Andersen J.H."/>
            <person name="Hansen E.H."/>
            <person name="Altermark B."/>
            <person name="Li C."/>
            <person name="Kuhnert E."/>
            <person name="Cox R.J."/>
            <person name="Crous P.W."/>
            <person name="Spatafora J.W."/>
            <person name="Lail K."/>
            <person name="Amirebrahimi M."/>
            <person name="Lipzen A."/>
            <person name="Pangilinan J."/>
            <person name="Andreopoulos W."/>
            <person name="Hayes R.D."/>
            <person name="Ng V."/>
            <person name="Grigoriev I.V."/>
            <person name="Jackson S.A."/>
            <person name="Sutton T.D.S."/>
            <person name="Dobson A.D.W."/>
            <person name="Rama T."/>
        </authorList>
    </citation>
    <scope>NUCLEOTIDE SEQUENCE</scope>
    <source>
        <strain evidence="2">TRa018bII</strain>
    </source>
</reference>
<evidence type="ECO:0000256" key="1">
    <source>
        <dbReference type="SAM" id="MobiDB-lite"/>
    </source>
</evidence>
<dbReference type="Proteomes" id="UP000824998">
    <property type="component" value="Unassembled WGS sequence"/>
</dbReference>
<feature type="region of interest" description="Disordered" evidence="1">
    <location>
        <begin position="110"/>
        <end position="144"/>
    </location>
</feature>
<dbReference type="AlphaFoldDB" id="A0A9P7YRD2"/>
<comment type="caution">
    <text evidence="2">The sequence shown here is derived from an EMBL/GenBank/DDBJ whole genome shotgun (WGS) entry which is preliminary data.</text>
</comment>
<organism evidence="2 3">
    <name type="scientific">Amylocarpus encephaloides</name>
    <dbReference type="NCBI Taxonomy" id="45428"/>
    <lineage>
        <taxon>Eukaryota</taxon>
        <taxon>Fungi</taxon>
        <taxon>Dikarya</taxon>
        <taxon>Ascomycota</taxon>
        <taxon>Pezizomycotina</taxon>
        <taxon>Leotiomycetes</taxon>
        <taxon>Helotiales</taxon>
        <taxon>Helotiales incertae sedis</taxon>
        <taxon>Amylocarpus</taxon>
    </lineage>
</organism>
<evidence type="ECO:0000313" key="2">
    <source>
        <dbReference type="EMBL" id="KAG9238271.1"/>
    </source>
</evidence>
<evidence type="ECO:0000313" key="3">
    <source>
        <dbReference type="Proteomes" id="UP000824998"/>
    </source>
</evidence>
<proteinExistence type="predicted"/>
<gene>
    <name evidence="2" type="ORF">BJ875DRAFT_63421</name>
</gene>
<protein>
    <submittedName>
        <fullName evidence="2">Uncharacterized protein</fullName>
    </submittedName>
</protein>
<feature type="compositionally biased region" description="Pro residues" evidence="1">
    <location>
        <begin position="217"/>
        <end position="226"/>
    </location>
</feature>
<feature type="compositionally biased region" description="Low complexity" evidence="1">
    <location>
        <begin position="204"/>
        <end position="216"/>
    </location>
</feature>
<accession>A0A9P7YRD2</accession>
<feature type="region of interest" description="Disordered" evidence="1">
    <location>
        <begin position="204"/>
        <end position="233"/>
    </location>
</feature>
<name>A0A9P7YRD2_9HELO</name>
<sequence>MTTPRPLHKDNMTCGPIDGFASPVNFGICAFPSWQVNSYARGVLETCCGGSDIIIPSADGCFFYCAIETTQDADEFKSCLNNIPSPEWQDYFEIRCSNVVGAALDGGSLSSSGESSANHPKTIMETTPNSSSSTVSSTVVPPSTSISDTSSIASTLTITSTFNGTSSAITATNSPKFVNSTLANSTMSIPSSILIDGSSTSTASGTVTPSITVAPPTDIPTAPPAAPTSSTSTSAAGHTSALSSFGIIALASLTLFGVLSV</sequence>
<keyword evidence="3" id="KW-1185">Reference proteome</keyword>
<dbReference type="EMBL" id="MU251372">
    <property type="protein sequence ID" value="KAG9238271.1"/>
    <property type="molecule type" value="Genomic_DNA"/>
</dbReference>
<feature type="compositionally biased region" description="Low complexity" evidence="1">
    <location>
        <begin position="126"/>
        <end position="144"/>
    </location>
</feature>